<dbReference type="Gene3D" id="3.40.50.720">
    <property type="entry name" value="NAD(P)-binding Rossmann-like Domain"/>
    <property type="match status" value="1"/>
</dbReference>
<protein>
    <recommendedName>
        <fullName evidence="7">Homoserine dehydrogenase</fullName>
        <ecNumber evidence="6">1.1.1.3</ecNumber>
    </recommendedName>
</protein>
<dbReference type="EMBL" id="JAQQKW010000002">
    <property type="protein sequence ID" value="MDC7693548.1"/>
    <property type="molecule type" value="Genomic_DNA"/>
</dbReference>
<evidence type="ECO:0000256" key="7">
    <source>
        <dbReference type="ARBA" id="ARBA00013376"/>
    </source>
</evidence>
<dbReference type="Proteomes" id="UP001216595">
    <property type="component" value="Unassembled WGS sequence"/>
</dbReference>
<dbReference type="Pfam" id="PF00696">
    <property type="entry name" value="AA_kinase"/>
    <property type="match status" value="1"/>
</dbReference>
<dbReference type="InterPro" id="IPR036291">
    <property type="entry name" value="NAD(P)-bd_dom_sf"/>
</dbReference>
<evidence type="ECO:0000313" key="15">
    <source>
        <dbReference type="EMBL" id="MDC7693548.1"/>
    </source>
</evidence>
<evidence type="ECO:0000256" key="2">
    <source>
        <dbReference type="ARBA" id="ARBA00005056"/>
    </source>
</evidence>
<reference evidence="15 16" key="1">
    <citation type="submission" date="2023-01" db="EMBL/GenBank/DDBJ databases">
        <title>Novel species of the genus Asticcacaulis isolated from rivers.</title>
        <authorList>
            <person name="Lu H."/>
        </authorList>
    </citation>
    <scope>NUCLEOTIDE SEQUENCE [LARGE SCALE GENOMIC DNA]</scope>
    <source>
        <strain evidence="15 16">DXS10W</strain>
    </source>
</reference>
<dbReference type="Pfam" id="PF00742">
    <property type="entry name" value="Homoserine_dh"/>
    <property type="match status" value="1"/>
</dbReference>
<comment type="pathway">
    <text evidence="1">Amino-acid biosynthesis; L-methionine biosynthesis via de novo pathway; L-homoserine from L-aspartate: step 1/3.</text>
</comment>
<keyword evidence="9" id="KW-0791">Threonine biosynthesis</keyword>
<evidence type="ECO:0000256" key="3">
    <source>
        <dbReference type="ARBA" id="ARBA00005062"/>
    </source>
</evidence>
<evidence type="ECO:0000256" key="11">
    <source>
        <dbReference type="ARBA" id="ARBA00023167"/>
    </source>
</evidence>
<dbReference type="Pfam" id="PF03447">
    <property type="entry name" value="NAD_binding_3"/>
    <property type="match status" value="1"/>
</dbReference>
<keyword evidence="8" id="KW-0028">Amino-acid biosynthesis</keyword>
<dbReference type="SUPFAM" id="SSF53633">
    <property type="entry name" value="Carbamate kinase-like"/>
    <property type="match status" value="1"/>
</dbReference>
<evidence type="ECO:0000256" key="8">
    <source>
        <dbReference type="ARBA" id="ARBA00022605"/>
    </source>
</evidence>
<dbReference type="InterPro" id="IPR005106">
    <property type="entry name" value="Asp/hSer_DH_NAD-bd"/>
</dbReference>
<dbReference type="SUPFAM" id="SSF51735">
    <property type="entry name" value="NAD(P)-binding Rossmann-fold domains"/>
    <property type="match status" value="1"/>
</dbReference>
<keyword evidence="10" id="KW-0560">Oxidoreductase</keyword>
<dbReference type="Gene3D" id="3.40.1160.10">
    <property type="entry name" value="Acetylglutamate kinase-like"/>
    <property type="match status" value="1"/>
</dbReference>
<evidence type="ECO:0000256" key="1">
    <source>
        <dbReference type="ARBA" id="ARBA00004986"/>
    </source>
</evidence>
<proteinExistence type="inferred from homology"/>
<comment type="pathway">
    <text evidence="2">Amino-acid biosynthesis; L-threonine biosynthesis; L-threonine from L-aspartate: step 3/5.</text>
</comment>
<evidence type="ECO:0000256" key="9">
    <source>
        <dbReference type="ARBA" id="ARBA00022697"/>
    </source>
</evidence>
<feature type="domain" description="Aspartate/homoserine dehydrogenase NAD-binding" evidence="14">
    <location>
        <begin position="263"/>
        <end position="371"/>
    </location>
</feature>
<evidence type="ECO:0000256" key="10">
    <source>
        <dbReference type="ARBA" id="ARBA00023002"/>
    </source>
</evidence>
<comment type="pathway">
    <text evidence="4">Amino-acid biosynthesis; L-threonine biosynthesis; L-threonine from L-aspartate: step 1/5.</text>
</comment>
<comment type="caution">
    <text evidence="15">The sequence shown here is derived from an EMBL/GenBank/DDBJ whole genome shotgun (WGS) entry which is preliminary data.</text>
</comment>
<dbReference type="InterPro" id="IPR036393">
    <property type="entry name" value="AceGlu_kinase-like_sf"/>
</dbReference>
<evidence type="ECO:0000256" key="5">
    <source>
        <dbReference type="ARBA" id="ARBA00006753"/>
    </source>
</evidence>
<gene>
    <name evidence="15" type="ORF">PQU94_04550</name>
</gene>
<sequence length="559" mass="59269">MSTLVVKFGGSVLTSEAALHRAVSEVYRYVRDAHKVIAVISAFKGETDQLMRLAVGYTQASASSATPHLLATGEMKASTLFAMACERSGIVTRFRSVAEIGLTAEGDHFNAQPVSLKTEVLINDLKASDLVVVPGYVAENAAGEPVLLGRGGSDLTAVFIGKALRVAGVEARVRLNKDVDAVYDIDPNTYPDTAKPYAALSWEEAEKIAFPVVQAKAMKYAHEHGLEVEVAGMARGYETVLGAKTAERRTPGFARKIRVAVMGAGGVGSMFLQRCLEWSDLIEVDRVLVRDPSKRRDHPLAGKFTSDARNFARADVDVFVDIGTGVSPSAELLEQFLKLGVGVTSANKQAVAAVQGKLKDAAKASGAALTYSASVGGGAPVIEALLRAVKSHKIKSIAGVVNGTSNFVIDQVEAGKTFDAAMDEARRLGFAEPDSTADLDGTDVGAKLRLLREIAFPGVTPVHVEVGAITAESLVIPKGKGLRYVARAMMTSKGLEVSMKLEELPADHYLVGAKGEQNRAIIELENGDFWYVTGKGAGAWPTSESLLADTLEIARGLKG</sequence>
<dbReference type="RefSeq" id="WP_272740308.1">
    <property type="nucleotide sequence ID" value="NZ_JAQQKW010000002.1"/>
</dbReference>
<evidence type="ECO:0000259" key="12">
    <source>
        <dbReference type="Pfam" id="PF00696"/>
    </source>
</evidence>
<dbReference type="EC" id="1.1.1.3" evidence="6"/>
<comment type="pathway">
    <text evidence="3">Amino-acid biosynthesis; L-methionine biosynthesis via de novo pathway; L-homoserine from L-aspartate: step 3/3.</text>
</comment>
<evidence type="ECO:0000259" key="13">
    <source>
        <dbReference type="Pfam" id="PF00742"/>
    </source>
</evidence>
<dbReference type="InterPro" id="IPR001048">
    <property type="entry name" value="Asp/Glu/Uridylate_kinase"/>
</dbReference>
<feature type="domain" description="Homoserine dehydrogenase catalytic" evidence="13">
    <location>
        <begin position="380"/>
        <end position="551"/>
    </location>
</feature>
<accession>A0ABT5IBN6</accession>
<keyword evidence="16" id="KW-1185">Reference proteome</keyword>
<evidence type="ECO:0000259" key="14">
    <source>
        <dbReference type="Pfam" id="PF03447"/>
    </source>
</evidence>
<evidence type="ECO:0000313" key="16">
    <source>
        <dbReference type="Proteomes" id="UP001216595"/>
    </source>
</evidence>
<dbReference type="SUPFAM" id="SSF55347">
    <property type="entry name" value="Glyceraldehyde-3-phosphate dehydrogenase-like, C-terminal domain"/>
    <property type="match status" value="1"/>
</dbReference>
<dbReference type="Gene3D" id="3.30.360.10">
    <property type="entry name" value="Dihydrodipicolinate Reductase, domain 2"/>
    <property type="match status" value="1"/>
</dbReference>
<name>A0ABT5IBN6_9CAUL</name>
<comment type="similarity">
    <text evidence="5">Belongs to the homoserine dehydrogenase family.</text>
</comment>
<dbReference type="InterPro" id="IPR001342">
    <property type="entry name" value="HDH_cat"/>
</dbReference>
<dbReference type="PANTHER" id="PTHR43331:SF1">
    <property type="entry name" value="HOMOSERINE DEHYDROGENASE"/>
    <property type="match status" value="1"/>
</dbReference>
<evidence type="ECO:0000256" key="6">
    <source>
        <dbReference type="ARBA" id="ARBA00013213"/>
    </source>
</evidence>
<keyword evidence="11" id="KW-0486">Methionine biosynthesis</keyword>
<evidence type="ECO:0000256" key="4">
    <source>
        <dbReference type="ARBA" id="ARBA00005139"/>
    </source>
</evidence>
<dbReference type="PANTHER" id="PTHR43331">
    <property type="entry name" value="HOMOSERINE DEHYDROGENASE"/>
    <property type="match status" value="1"/>
</dbReference>
<organism evidence="15 16">
    <name type="scientific">Asticcacaulis currens</name>
    <dbReference type="NCBI Taxonomy" id="2984210"/>
    <lineage>
        <taxon>Bacteria</taxon>
        <taxon>Pseudomonadati</taxon>
        <taxon>Pseudomonadota</taxon>
        <taxon>Alphaproteobacteria</taxon>
        <taxon>Caulobacterales</taxon>
        <taxon>Caulobacteraceae</taxon>
        <taxon>Asticcacaulis</taxon>
    </lineage>
</organism>
<feature type="domain" description="Aspartate/glutamate/uridylate kinase" evidence="12">
    <location>
        <begin position="3"/>
        <end position="229"/>
    </location>
</feature>